<protein>
    <submittedName>
        <fullName evidence="2">Nucleoside-diphosphate-sugar epimerase</fullName>
    </submittedName>
</protein>
<dbReference type="SUPFAM" id="SSF51735">
    <property type="entry name" value="NAD(P)-binding Rossmann-fold domains"/>
    <property type="match status" value="1"/>
</dbReference>
<dbReference type="PRINTS" id="PR01713">
    <property type="entry name" value="NUCEPIMERASE"/>
</dbReference>
<gene>
    <name evidence="2" type="ORF">M2350_001398</name>
</gene>
<dbReference type="InterPro" id="IPR001509">
    <property type="entry name" value="Epimerase_deHydtase"/>
</dbReference>
<comment type="caution">
    <text evidence="2">The sequence shown here is derived from an EMBL/GenBank/DDBJ whole genome shotgun (WGS) entry which is preliminary data.</text>
</comment>
<dbReference type="Gene3D" id="3.40.50.720">
    <property type="entry name" value="NAD(P)-binding Rossmann-like Domain"/>
    <property type="match status" value="1"/>
</dbReference>
<organism evidence="2 3">
    <name type="scientific">Candidatus Fervidibacter sacchari</name>
    <dbReference type="NCBI Taxonomy" id="1448929"/>
    <lineage>
        <taxon>Bacteria</taxon>
        <taxon>Candidatus Fervidibacterota</taxon>
        <taxon>Candidatus Fervidibacter</taxon>
    </lineage>
</organism>
<dbReference type="InterPro" id="IPR050177">
    <property type="entry name" value="Lipid_A_modif_metabolic_enz"/>
</dbReference>
<proteinExistence type="predicted"/>
<evidence type="ECO:0000313" key="3">
    <source>
        <dbReference type="Proteomes" id="UP001204798"/>
    </source>
</evidence>
<dbReference type="CDD" id="cd05256">
    <property type="entry name" value="UDP_AE_SDR_e"/>
    <property type="match status" value="1"/>
</dbReference>
<dbReference type="Proteomes" id="UP001204798">
    <property type="component" value="Unassembled WGS sequence"/>
</dbReference>
<dbReference type="RefSeq" id="WP_259095079.1">
    <property type="nucleotide sequence ID" value="NZ_CP130454.1"/>
</dbReference>
<dbReference type="EMBL" id="JANUCP010000002">
    <property type="protein sequence ID" value="MCS3918998.1"/>
    <property type="molecule type" value="Genomic_DNA"/>
</dbReference>
<accession>A0ABT2EM16</accession>
<evidence type="ECO:0000259" key="1">
    <source>
        <dbReference type="Pfam" id="PF01370"/>
    </source>
</evidence>
<feature type="domain" description="NAD-dependent epimerase/dehydratase" evidence="1">
    <location>
        <begin position="9"/>
        <end position="247"/>
    </location>
</feature>
<dbReference type="Gene3D" id="3.90.25.10">
    <property type="entry name" value="UDP-galactose 4-epimerase, domain 1"/>
    <property type="match status" value="1"/>
</dbReference>
<name>A0ABT2EM16_9BACT</name>
<dbReference type="PANTHER" id="PTHR43245">
    <property type="entry name" value="BIFUNCTIONAL POLYMYXIN RESISTANCE PROTEIN ARNA"/>
    <property type="match status" value="1"/>
</dbReference>
<sequence length="319" mass="35183">MSEWKGVSVLVTGGAGFIGSNLVEKLVQLGAKVRVLDDFSTGKRENIAHLLNQGAIELIEGSLTDPEVVKRAVSGVEFVFHQGAIPSVVRSVEDPLTTHQVNTTGTLLLLLTCRDAGVRRVIFASSSSVYGDTPTLPKREDMTPNPKSPYALSKLVGEHLCRLFWELYGLETVSLRYFNIFGPRQDPTSQYAAVIPRFITSLLRNEPPTIYGDGEQTRDFTFVENCIQANLLAATKPNIAGEVFNVGAGKQTSVNELFRLIRSLVGADHIEPIYAPPRPGDVRHSLADITKARQLLGYEPSVSLEEGLRITVDWFRRMF</sequence>
<dbReference type="PANTHER" id="PTHR43245:SF13">
    <property type="entry name" value="UDP-D-APIOSE_UDP-D-XYLOSE SYNTHASE 2"/>
    <property type="match status" value="1"/>
</dbReference>
<keyword evidence="3" id="KW-1185">Reference proteome</keyword>
<dbReference type="Pfam" id="PF01370">
    <property type="entry name" value="Epimerase"/>
    <property type="match status" value="1"/>
</dbReference>
<dbReference type="InterPro" id="IPR036291">
    <property type="entry name" value="NAD(P)-bd_dom_sf"/>
</dbReference>
<reference evidence="2 3" key="1">
    <citation type="submission" date="2022-08" db="EMBL/GenBank/DDBJ databases">
        <title>Bacterial and archaeal communities from various locations to study Microbial Dark Matter (Phase II).</title>
        <authorList>
            <person name="Stepanauskas R."/>
        </authorList>
    </citation>
    <scope>NUCLEOTIDE SEQUENCE [LARGE SCALE GENOMIC DNA]</scope>
    <source>
        <strain evidence="2 3">PD1</strain>
    </source>
</reference>
<evidence type="ECO:0000313" key="2">
    <source>
        <dbReference type="EMBL" id="MCS3918998.1"/>
    </source>
</evidence>